<accession>A0A0A8HD04</accession>
<organism evidence="1 2">
    <name type="scientific">Campylobacter subantarcticus LMG 24374</name>
    <dbReference type="NCBI Taxonomy" id="1388751"/>
    <lineage>
        <taxon>Bacteria</taxon>
        <taxon>Pseudomonadati</taxon>
        <taxon>Campylobacterota</taxon>
        <taxon>Epsilonproteobacteria</taxon>
        <taxon>Campylobacterales</taxon>
        <taxon>Campylobacteraceae</taxon>
        <taxon>Campylobacter</taxon>
    </lineage>
</organism>
<reference evidence="1 2" key="1">
    <citation type="journal article" date="2014" name="Genome Biol. Evol.">
        <title>Comparative Genomics of the Campylobacter lari Group.</title>
        <authorList>
            <person name="Miller W.G."/>
            <person name="Yee E."/>
            <person name="Chapman M.H."/>
            <person name="Smith T.P."/>
            <person name="Bono J.L."/>
            <person name="Huynh S."/>
            <person name="Parker C.T."/>
            <person name="Vandamme P."/>
            <person name="Luong K."/>
            <person name="Korlach J."/>
        </authorList>
    </citation>
    <scope>NUCLEOTIDE SEQUENCE [LARGE SCALE GENOMIC DNA]</scope>
    <source>
        <strain evidence="1 2">LMG 24374</strain>
    </source>
</reference>
<proteinExistence type="predicted"/>
<name>A0A0A8HD04_9BACT</name>
<evidence type="ECO:0000313" key="2">
    <source>
        <dbReference type="Proteomes" id="UP000031135"/>
    </source>
</evidence>
<dbReference type="OrthoDB" id="5360731at2"/>
<evidence type="ECO:0000313" key="1">
    <source>
        <dbReference type="EMBL" id="AJC90814.1"/>
    </source>
</evidence>
<gene>
    <name evidence="1" type="ORF">CSUB8521_0977</name>
</gene>
<sequence>MSKVSQPFVHFDANKMHSLITFFQETFTKSYEKQAENMKIALTEEFEEKIVNDILEHYIDYAIAYELVVEDVCPYKILAWYGYLLADALYIDQKELAILAISTSIICMLKLLEKENTNMEAPFHKKALQMVVSELRGNHMKTEEDKKQHTKIGLGMNGLYMMFRTASLCKKS</sequence>
<dbReference type="KEGG" id="csm:CSUB8521_0977"/>
<dbReference type="AlphaFoldDB" id="A0A0A8HD04"/>
<dbReference type="Proteomes" id="UP000031135">
    <property type="component" value="Chromosome"/>
</dbReference>
<dbReference type="EMBL" id="CP007772">
    <property type="protein sequence ID" value="AJC90814.1"/>
    <property type="molecule type" value="Genomic_DNA"/>
</dbReference>
<dbReference type="RefSeq" id="WP_039663941.1">
    <property type="nucleotide sequence ID" value="NZ_CP007772.1"/>
</dbReference>
<dbReference type="HOGENOM" id="CLU_1552446_0_0_7"/>
<protein>
    <submittedName>
        <fullName evidence="1">Uncharacterized protein</fullName>
    </submittedName>
</protein>